<dbReference type="PIRSF" id="PIRSF021383">
    <property type="entry name" value="YunB"/>
    <property type="match status" value="1"/>
</dbReference>
<feature type="transmembrane region" description="Helical" evidence="1">
    <location>
        <begin position="12"/>
        <end position="33"/>
    </location>
</feature>
<keyword evidence="3" id="KW-1185">Reference proteome</keyword>
<keyword evidence="1" id="KW-0472">Membrane</keyword>
<evidence type="ECO:0000313" key="2">
    <source>
        <dbReference type="EMBL" id="OEH84422.1"/>
    </source>
</evidence>
<reference evidence="2 3" key="1">
    <citation type="submission" date="2016-09" db="EMBL/GenBank/DDBJ databases">
        <title>Desulfuribacillus arsenicus sp. nov., an obligately anaerobic, dissimilatory arsenic- and antimonate-reducing bacterium isolated from anoxic sediments.</title>
        <authorList>
            <person name="Abin C.A."/>
            <person name="Hollibaugh J.T."/>
        </authorList>
    </citation>
    <scope>NUCLEOTIDE SEQUENCE [LARGE SCALE GENOMIC DNA]</scope>
    <source>
        <strain evidence="2 3">MLFW-2</strain>
    </source>
</reference>
<accession>A0A1E5L2N4</accession>
<organism evidence="2 3">
    <name type="scientific">Desulfuribacillus stibiiarsenatis</name>
    <dbReference type="NCBI Taxonomy" id="1390249"/>
    <lineage>
        <taxon>Bacteria</taxon>
        <taxon>Bacillati</taxon>
        <taxon>Bacillota</taxon>
        <taxon>Desulfuribacillia</taxon>
        <taxon>Desulfuribacillales</taxon>
        <taxon>Desulfuribacillaceae</taxon>
        <taxon>Desulfuribacillus</taxon>
    </lineage>
</organism>
<evidence type="ECO:0000313" key="3">
    <source>
        <dbReference type="Proteomes" id="UP000095255"/>
    </source>
</evidence>
<keyword evidence="1" id="KW-0812">Transmembrane</keyword>
<dbReference type="AlphaFoldDB" id="A0A1E5L2N4"/>
<gene>
    <name evidence="2" type="ORF">BHU72_09385</name>
</gene>
<comment type="caution">
    <text evidence="2">The sequence shown here is derived from an EMBL/GenBank/DDBJ whole genome shotgun (WGS) entry which is preliminary data.</text>
</comment>
<proteinExistence type="predicted"/>
<dbReference type="RefSeq" id="WP_069703135.1">
    <property type="nucleotide sequence ID" value="NZ_MJAT01000038.1"/>
</dbReference>
<dbReference type="Proteomes" id="UP000095255">
    <property type="component" value="Unassembled WGS sequence"/>
</dbReference>
<name>A0A1E5L2N4_9FIRM</name>
<dbReference type="EMBL" id="MJAT01000038">
    <property type="protein sequence ID" value="OEH84422.1"/>
    <property type="molecule type" value="Genomic_DNA"/>
</dbReference>
<evidence type="ECO:0000256" key="1">
    <source>
        <dbReference type="SAM" id="Phobius"/>
    </source>
</evidence>
<dbReference type="OrthoDB" id="1649278at2"/>
<keyword evidence="1" id="KW-1133">Transmembrane helix</keyword>
<dbReference type="NCBIfam" id="TIGR02832">
    <property type="entry name" value="spo_yunB"/>
    <property type="match status" value="1"/>
</dbReference>
<dbReference type="Pfam" id="PF09560">
    <property type="entry name" value="Spore_YunB"/>
    <property type="match status" value="1"/>
</dbReference>
<dbReference type="InterPro" id="IPR014197">
    <property type="entry name" value="Sporulation_prot_YunB"/>
</dbReference>
<sequence length="241" mass="27050">MPLFKRYRRKHSLILFLFMAVSIYGSLYSFYYLETNLRPNLISIAEVRTKKIATEAINDAVSKKIAEETDYRNLLDIKLDSQGRVSYAQLNFSEVSRIAAETTIRVQNTLNAIEKEVIRIPIGQAFNSTILSQYGPTIPITIVPQGAAYTNVDWRFEEAGINQTLHVVFVEVKADVKIVIPFDTKNTQVVTRIPIAYALYVGNVPQFYYNGRGLPQGTEGGGDSPSVKPPNIFPPIQIMGN</sequence>
<protein>
    <submittedName>
        <fullName evidence="2">Sporulation protein YunB</fullName>
    </submittedName>
</protein>
<dbReference type="STRING" id="1390249.BHU72_09385"/>